<keyword evidence="6" id="KW-0813">Transport</keyword>
<comment type="function">
    <text evidence="6">Forms chloride channels.</text>
</comment>
<comment type="caution">
    <text evidence="7">The sequence shown here is derived from an EMBL/GenBank/DDBJ whole genome shotgun (WGS) entry which is preliminary data.</text>
</comment>
<dbReference type="GO" id="GO:0005886">
    <property type="term" value="C:plasma membrane"/>
    <property type="evidence" value="ECO:0007669"/>
    <property type="project" value="UniProtKB-SubCell"/>
</dbReference>
<organism evidence="7 8">
    <name type="scientific">Trichonephila clavata</name>
    <name type="common">Joro spider</name>
    <name type="synonym">Nephila clavata</name>
    <dbReference type="NCBI Taxonomy" id="2740835"/>
    <lineage>
        <taxon>Eukaryota</taxon>
        <taxon>Metazoa</taxon>
        <taxon>Ecdysozoa</taxon>
        <taxon>Arthropoda</taxon>
        <taxon>Chelicerata</taxon>
        <taxon>Arachnida</taxon>
        <taxon>Araneae</taxon>
        <taxon>Araneomorphae</taxon>
        <taxon>Entelegynae</taxon>
        <taxon>Araneoidea</taxon>
        <taxon>Nephilidae</taxon>
        <taxon>Trichonephila</taxon>
    </lineage>
</organism>
<keyword evidence="2 6" id="KW-0812">Transmembrane</keyword>
<evidence type="ECO:0000256" key="6">
    <source>
        <dbReference type="RuleBase" id="RU363126"/>
    </source>
</evidence>
<evidence type="ECO:0000256" key="5">
    <source>
        <dbReference type="ARBA" id="ARBA00034769"/>
    </source>
</evidence>
<proteinExistence type="inferred from homology"/>
<sequence length="415" mass="48363">MESGFLLIATNRFSFSTVVQVSRYCKGSASEQVQMQFGEHLMNCFKDFLLLKGILFTDSFIIVLHHPSPSKTCFKGSVLWVHEITYPLEGEYIQNSVERVSDFLFGLCYSQLHIQKMSRFGAETGIREDSCFRGYFHRYDSTLLRAGFLRFISSWKVVGSIPDNSMARQTLLYDCILCSWLRRTQPEDSSDTRTICDSGSSIDLSGGQYIRQEKISNNSTPRSSRYNDEEELSVYDKISFVYGKWWLPLHWFTALATRSRKEGRIKDSMLLNGLLRELLDYRNSCAIMFGYDWISVPLVYTQVVTIATYMYCIALIIGRQYLDPLKGYPKNDIDLYVPFFTLLQFFFYVGWLKVAEMILNPYGEDDDDFELNWCLDRSVHLTYLVVDNLQLKHPKVTKDFFWDKWNQFSPDETIG</sequence>
<dbReference type="InterPro" id="IPR000615">
    <property type="entry name" value="Bestrophin"/>
</dbReference>
<dbReference type="Proteomes" id="UP000887116">
    <property type="component" value="Unassembled WGS sequence"/>
</dbReference>
<dbReference type="GO" id="GO:0005254">
    <property type="term" value="F:chloride channel activity"/>
    <property type="evidence" value="ECO:0007669"/>
    <property type="project" value="UniProtKB-KW"/>
</dbReference>
<keyword evidence="6" id="KW-0407">Ion channel</keyword>
<keyword evidence="6" id="KW-1003">Cell membrane</keyword>
<feature type="transmembrane region" description="Helical" evidence="6">
    <location>
        <begin position="333"/>
        <end position="352"/>
    </location>
</feature>
<keyword evidence="6" id="KW-0406">Ion transport</keyword>
<dbReference type="GO" id="GO:0034707">
    <property type="term" value="C:chloride channel complex"/>
    <property type="evidence" value="ECO:0007669"/>
    <property type="project" value="UniProtKB-KW"/>
</dbReference>
<keyword evidence="6" id="KW-0868">Chloride</keyword>
<keyword evidence="8" id="KW-1185">Reference proteome</keyword>
<dbReference type="AlphaFoldDB" id="A0A8X6J0Y8"/>
<evidence type="ECO:0000313" key="7">
    <source>
        <dbReference type="EMBL" id="GFQ86730.1"/>
    </source>
</evidence>
<dbReference type="Pfam" id="PF01062">
    <property type="entry name" value="Bestrophin"/>
    <property type="match status" value="1"/>
</dbReference>
<evidence type="ECO:0000313" key="8">
    <source>
        <dbReference type="Proteomes" id="UP000887116"/>
    </source>
</evidence>
<evidence type="ECO:0000256" key="4">
    <source>
        <dbReference type="ARBA" id="ARBA00023136"/>
    </source>
</evidence>
<accession>A0A8X6J0Y8</accession>
<feature type="transmembrane region" description="Helical" evidence="6">
    <location>
        <begin position="298"/>
        <end position="321"/>
    </location>
</feature>
<evidence type="ECO:0000256" key="2">
    <source>
        <dbReference type="ARBA" id="ARBA00022692"/>
    </source>
</evidence>
<keyword evidence="4 6" id="KW-0472">Membrane</keyword>
<name>A0A8X6J0Y8_TRICU</name>
<keyword evidence="6" id="KW-0869">Chloride channel</keyword>
<dbReference type="EMBL" id="BMAO01003263">
    <property type="protein sequence ID" value="GFQ86730.1"/>
    <property type="molecule type" value="Genomic_DNA"/>
</dbReference>
<gene>
    <name evidence="7" type="primary">Best3</name>
    <name evidence="7" type="ORF">TNCT_476531</name>
</gene>
<dbReference type="PANTHER" id="PTHR10736">
    <property type="entry name" value="BESTROPHIN"/>
    <property type="match status" value="1"/>
</dbReference>
<dbReference type="InterPro" id="IPR021134">
    <property type="entry name" value="Bestrophin-like"/>
</dbReference>
<reference evidence="7" key="1">
    <citation type="submission" date="2020-07" db="EMBL/GenBank/DDBJ databases">
        <title>Multicomponent nature underlies the extraordinary mechanical properties of spider dragline silk.</title>
        <authorList>
            <person name="Kono N."/>
            <person name="Nakamura H."/>
            <person name="Mori M."/>
            <person name="Yoshida Y."/>
            <person name="Ohtoshi R."/>
            <person name="Malay A.D."/>
            <person name="Moran D.A.P."/>
            <person name="Tomita M."/>
            <person name="Numata K."/>
            <person name="Arakawa K."/>
        </authorList>
    </citation>
    <scope>NUCLEOTIDE SEQUENCE</scope>
</reference>
<comment type="similarity">
    <text evidence="5 6">Belongs to the anion channel-forming bestrophin (TC 1.A.46) family. Calcium-sensitive chloride channel subfamily.</text>
</comment>
<evidence type="ECO:0000256" key="3">
    <source>
        <dbReference type="ARBA" id="ARBA00022989"/>
    </source>
</evidence>
<protein>
    <recommendedName>
        <fullName evidence="6">Bestrophin homolog</fullName>
    </recommendedName>
</protein>
<dbReference type="PANTHER" id="PTHR10736:SF0">
    <property type="entry name" value="BESTROPHIN HOMOLOG"/>
    <property type="match status" value="1"/>
</dbReference>
<dbReference type="OrthoDB" id="201595at2759"/>
<keyword evidence="3 6" id="KW-1133">Transmembrane helix</keyword>
<comment type="subcellular location">
    <subcellularLocation>
        <location evidence="6">Cell membrane</location>
        <topology evidence="6">Multi-pass membrane protein</topology>
    </subcellularLocation>
    <subcellularLocation>
        <location evidence="1">Membrane</location>
    </subcellularLocation>
</comment>
<evidence type="ECO:0000256" key="1">
    <source>
        <dbReference type="ARBA" id="ARBA00004370"/>
    </source>
</evidence>